<dbReference type="EMBL" id="WWBZ02000016">
    <property type="protein sequence ID" value="KAF4309934.1"/>
    <property type="molecule type" value="Genomic_DNA"/>
</dbReference>
<dbReference type="InterPro" id="IPR036291">
    <property type="entry name" value="NAD(P)-bd_dom_sf"/>
</dbReference>
<name>A0A8H4J115_9PEZI</name>
<organism evidence="4 5">
    <name type="scientific">Botryosphaeria dothidea</name>
    <dbReference type="NCBI Taxonomy" id="55169"/>
    <lineage>
        <taxon>Eukaryota</taxon>
        <taxon>Fungi</taxon>
        <taxon>Dikarya</taxon>
        <taxon>Ascomycota</taxon>
        <taxon>Pezizomycotina</taxon>
        <taxon>Dothideomycetes</taxon>
        <taxon>Dothideomycetes incertae sedis</taxon>
        <taxon>Botryosphaeriales</taxon>
        <taxon>Botryosphaeriaceae</taxon>
        <taxon>Botryosphaeria</taxon>
    </lineage>
</organism>
<dbReference type="PANTHER" id="PTHR47706:SF6">
    <property type="entry name" value="NMRA-LIKE FAMILY PROTEIN (AFU_ORTHOLOGUE AFUA_6G00280)"/>
    <property type="match status" value="1"/>
</dbReference>
<protein>
    <submittedName>
        <fullName evidence="4">2 hydroxyisoflavone reductase</fullName>
    </submittedName>
</protein>
<evidence type="ECO:0000313" key="5">
    <source>
        <dbReference type="Proteomes" id="UP000572817"/>
    </source>
</evidence>
<proteinExistence type="predicted"/>
<dbReference type="AlphaFoldDB" id="A0A8H4J115"/>
<dbReference type="GO" id="GO:0016491">
    <property type="term" value="F:oxidoreductase activity"/>
    <property type="evidence" value="ECO:0007669"/>
    <property type="project" value="UniProtKB-KW"/>
</dbReference>
<evidence type="ECO:0000256" key="2">
    <source>
        <dbReference type="ARBA" id="ARBA00023002"/>
    </source>
</evidence>
<dbReference type="Pfam" id="PF05368">
    <property type="entry name" value="NmrA"/>
    <property type="match status" value="1"/>
</dbReference>
<gene>
    <name evidence="4" type="ORF">GTA08_BOTSDO03148</name>
</gene>
<dbReference type="OrthoDB" id="5283654at2759"/>
<dbReference type="InterPro" id="IPR008030">
    <property type="entry name" value="NmrA-like"/>
</dbReference>
<reference evidence="4" key="1">
    <citation type="submission" date="2020-04" db="EMBL/GenBank/DDBJ databases">
        <title>Genome Assembly and Annotation of Botryosphaeria dothidea sdau 11-99, a Latent Pathogen of Apple Fruit Ring Rot in China.</title>
        <authorList>
            <person name="Yu C."/>
            <person name="Diao Y."/>
            <person name="Lu Q."/>
            <person name="Zhao J."/>
            <person name="Cui S."/>
            <person name="Peng C."/>
            <person name="He B."/>
            <person name="Liu H."/>
        </authorList>
    </citation>
    <scope>NUCLEOTIDE SEQUENCE [LARGE SCALE GENOMIC DNA]</scope>
    <source>
        <strain evidence="4">Sdau11-99</strain>
    </source>
</reference>
<dbReference type="SUPFAM" id="SSF51735">
    <property type="entry name" value="NAD(P)-binding Rossmann-fold domains"/>
    <property type="match status" value="1"/>
</dbReference>
<evidence type="ECO:0000313" key="4">
    <source>
        <dbReference type="EMBL" id="KAF4309934.1"/>
    </source>
</evidence>
<keyword evidence="2" id="KW-0560">Oxidoreductase</keyword>
<dbReference type="Proteomes" id="UP000572817">
    <property type="component" value="Unassembled WGS sequence"/>
</dbReference>
<dbReference type="Gene3D" id="3.40.50.720">
    <property type="entry name" value="NAD(P)-binding Rossmann-like Domain"/>
    <property type="match status" value="1"/>
</dbReference>
<keyword evidence="1" id="KW-0521">NADP</keyword>
<dbReference type="InterPro" id="IPR051609">
    <property type="entry name" value="NmrA/Isoflavone_reductase-like"/>
</dbReference>
<sequence>MSPSPQPPTSILLLGAGELGSAILTSIASHPLLLSVPFTIALRPASLDSPSRLDSLRALLPAHRQPSLSFAPLDLAAPTAASDLTALILSGAHDAVVACTGMTTSGTDAGTQTLITRAVLAAGRQRAQDARPLRFFPWQFGVDYDAIGPDAAGGLMREQCGVRTILRREAAGAGVAWTIVSTGVFVSFVFEERFGVVEGLGRALKAGGPEPLADEGVEVVVRGLGGWGKAVSVTDVRDIGRVVAECLARPVEGGGNVVFTAGETVTYGEVAEVVQRVIGRRKEVRKEEWSVEFLKGELEKDPGSQMKKYRLLFAEGTGVSWDMGKTLNAQRGIDMVGVEQWLREQLSM</sequence>
<feature type="domain" description="NmrA-like" evidence="3">
    <location>
        <begin position="95"/>
        <end position="315"/>
    </location>
</feature>
<dbReference type="PANTHER" id="PTHR47706">
    <property type="entry name" value="NMRA-LIKE FAMILY PROTEIN"/>
    <property type="match status" value="1"/>
</dbReference>
<evidence type="ECO:0000259" key="3">
    <source>
        <dbReference type="Pfam" id="PF05368"/>
    </source>
</evidence>
<keyword evidence="5" id="KW-1185">Reference proteome</keyword>
<comment type="caution">
    <text evidence="4">The sequence shown here is derived from an EMBL/GenBank/DDBJ whole genome shotgun (WGS) entry which is preliminary data.</text>
</comment>
<accession>A0A8H4J115</accession>
<evidence type="ECO:0000256" key="1">
    <source>
        <dbReference type="ARBA" id="ARBA00022857"/>
    </source>
</evidence>